<organism evidence="2 3">
    <name type="scientific">Ramalina farinacea</name>
    <dbReference type="NCBI Taxonomy" id="258253"/>
    <lineage>
        <taxon>Eukaryota</taxon>
        <taxon>Fungi</taxon>
        <taxon>Dikarya</taxon>
        <taxon>Ascomycota</taxon>
        <taxon>Pezizomycotina</taxon>
        <taxon>Lecanoromycetes</taxon>
        <taxon>OSLEUM clade</taxon>
        <taxon>Lecanoromycetidae</taxon>
        <taxon>Lecanorales</taxon>
        <taxon>Lecanorineae</taxon>
        <taxon>Ramalinaceae</taxon>
        <taxon>Ramalina</taxon>
    </lineage>
</organism>
<feature type="region of interest" description="Disordered" evidence="1">
    <location>
        <begin position="278"/>
        <end position="298"/>
    </location>
</feature>
<dbReference type="AlphaFoldDB" id="A0AA43TXH7"/>
<accession>A0AA43TXH7</accession>
<feature type="region of interest" description="Disordered" evidence="1">
    <location>
        <begin position="339"/>
        <end position="363"/>
    </location>
</feature>
<keyword evidence="3" id="KW-1185">Reference proteome</keyword>
<gene>
    <name evidence="2" type="ORF">OHK93_001234</name>
</gene>
<dbReference type="Proteomes" id="UP001161017">
    <property type="component" value="Unassembled WGS sequence"/>
</dbReference>
<proteinExistence type="predicted"/>
<comment type="caution">
    <text evidence="2">The sequence shown here is derived from an EMBL/GenBank/DDBJ whole genome shotgun (WGS) entry which is preliminary data.</text>
</comment>
<sequence>MGDIKGSHESPDPICTYHDRCVRSFTSLITIAANPVRDFDDQISPSQLSNEFDRYKVWAGNVGARHRGSRYYVSLDYRLSEASFYRQQVCQSVPRISGEKHRERLAFGLLQGRRAPAEEASESPELDRSQTPSPSAEDAEDSPWEVSDSGSENRSDSSGSPLSGGNTQLSQLSSTLQNREDEPLNGRSFKPASEISHLINQIQFIVTCLYRLPLRSPAPMDRLLNRSLLDISIYEHFDILYVKDKFPIADAALSTRLGKLVSRRRQLLAARSARDKHLLTGDTEENKPGEKQFDQASKVDIDNVARDEPKIRNAATVTQSQVLGSRKTTMTRATVLQQPSADDDGAIEAPLAPQSEYTPSRASSYGATLRVEVPDRPRGANGEELDDFKCPYCFVVCHIESHDRWK</sequence>
<evidence type="ECO:0000313" key="2">
    <source>
        <dbReference type="EMBL" id="MDI1490035.1"/>
    </source>
</evidence>
<protein>
    <submittedName>
        <fullName evidence="2">Uncharacterized protein</fullName>
    </submittedName>
</protein>
<evidence type="ECO:0000256" key="1">
    <source>
        <dbReference type="SAM" id="MobiDB-lite"/>
    </source>
</evidence>
<reference evidence="2" key="1">
    <citation type="journal article" date="2023" name="Genome Biol. Evol.">
        <title>First Whole Genome Sequence and Flow Cytometry Genome Size Data for the Lichen-Forming Fungus Ramalina farinacea (Ascomycota).</title>
        <authorList>
            <person name="Llewellyn T."/>
            <person name="Mian S."/>
            <person name="Hill R."/>
            <person name="Leitch I.J."/>
            <person name="Gaya E."/>
        </authorList>
    </citation>
    <scope>NUCLEOTIDE SEQUENCE</scope>
    <source>
        <strain evidence="2">LIQ254RAFAR</strain>
    </source>
</reference>
<evidence type="ECO:0000313" key="3">
    <source>
        <dbReference type="Proteomes" id="UP001161017"/>
    </source>
</evidence>
<feature type="compositionally biased region" description="Low complexity" evidence="1">
    <location>
        <begin position="147"/>
        <end position="160"/>
    </location>
</feature>
<feature type="region of interest" description="Disordered" evidence="1">
    <location>
        <begin position="109"/>
        <end position="189"/>
    </location>
</feature>
<dbReference type="PANTHER" id="PTHR35391:SF5">
    <property type="entry name" value="DUF6590 DOMAIN-CONTAINING PROTEIN"/>
    <property type="match status" value="1"/>
</dbReference>
<dbReference type="PANTHER" id="PTHR35391">
    <property type="entry name" value="C2H2-TYPE DOMAIN-CONTAINING PROTEIN-RELATED"/>
    <property type="match status" value="1"/>
</dbReference>
<name>A0AA43TXH7_9LECA</name>
<feature type="compositionally biased region" description="Polar residues" evidence="1">
    <location>
        <begin position="161"/>
        <end position="177"/>
    </location>
</feature>
<dbReference type="EMBL" id="JAPUFD010000011">
    <property type="protein sequence ID" value="MDI1490035.1"/>
    <property type="molecule type" value="Genomic_DNA"/>
</dbReference>